<organism evidence="1 2">
    <name type="scientific">Chaetoceros tenuissimus</name>
    <dbReference type="NCBI Taxonomy" id="426638"/>
    <lineage>
        <taxon>Eukaryota</taxon>
        <taxon>Sar</taxon>
        <taxon>Stramenopiles</taxon>
        <taxon>Ochrophyta</taxon>
        <taxon>Bacillariophyta</taxon>
        <taxon>Coscinodiscophyceae</taxon>
        <taxon>Chaetocerotophycidae</taxon>
        <taxon>Chaetocerotales</taxon>
        <taxon>Chaetocerotaceae</taxon>
        <taxon>Chaetoceros</taxon>
    </lineage>
</organism>
<dbReference type="InterPro" id="IPR032675">
    <property type="entry name" value="LRR_dom_sf"/>
</dbReference>
<name>A0AAD3HB10_9STRA</name>
<reference evidence="1 2" key="1">
    <citation type="journal article" date="2021" name="Sci. Rep.">
        <title>The genome of the diatom Chaetoceros tenuissimus carries an ancient integrated fragment of an extant virus.</title>
        <authorList>
            <person name="Hongo Y."/>
            <person name="Kimura K."/>
            <person name="Takaki Y."/>
            <person name="Yoshida Y."/>
            <person name="Baba S."/>
            <person name="Kobayashi G."/>
            <person name="Nagasaki K."/>
            <person name="Hano T."/>
            <person name="Tomaru Y."/>
        </authorList>
    </citation>
    <scope>NUCLEOTIDE SEQUENCE [LARGE SCALE GENOMIC DNA]</scope>
    <source>
        <strain evidence="1 2">NIES-3715</strain>
    </source>
</reference>
<dbReference type="Pfam" id="PF13306">
    <property type="entry name" value="LRR_5"/>
    <property type="match status" value="1"/>
</dbReference>
<dbReference type="AlphaFoldDB" id="A0AAD3HB10"/>
<proteinExistence type="predicted"/>
<dbReference type="InterPro" id="IPR053139">
    <property type="entry name" value="Surface_bspA-like"/>
</dbReference>
<gene>
    <name evidence="1" type="ORF">CTEN210_13436</name>
</gene>
<dbReference type="Proteomes" id="UP001054902">
    <property type="component" value="Unassembled WGS sequence"/>
</dbReference>
<evidence type="ECO:0000313" key="1">
    <source>
        <dbReference type="EMBL" id="GFH56960.1"/>
    </source>
</evidence>
<keyword evidence="2" id="KW-1185">Reference proteome</keyword>
<dbReference type="PANTHER" id="PTHR45661">
    <property type="entry name" value="SURFACE ANTIGEN"/>
    <property type="match status" value="1"/>
</dbReference>
<dbReference type="SUPFAM" id="SSF52058">
    <property type="entry name" value="L domain-like"/>
    <property type="match status" value="1"/>
</dbReference>
<sequence>MRLQRGFTNKEWKRISEKYGDGGVHDYRGKKTLFYKGEKLWEGRGKNGHPIVYDLEERNTWEVLIVLPGVEEIPTSTFYECRNFKTVIMSDKVKRIEECTFHSCISLEFVKLSRNLEYIGWAAFSHCTSIYSIFIPPSCREIVHLAFSFCEKLTILSVPQTIELGEGLIFGTKLIQASQFDVNGRGGYSNNVEVNEWIKHLNQEQEFALHRKCASYEPSKDDIYEMIKLCGLSSLHTENKIGITASKYMQENPFFENQIDEKKLMNRYVLDHMGEFITFDN</sequence>
<dbReference type="EMBL" id="BLLK01000057">
    <property type="protein sequence ID" value="GFH56960.1"/>
    <property type="molecule type" value="Genomic_DNA"/>
</dbReference>
<protein>
    <submittedName>
        <fullName evidence="1">Leucine-rich repeat domain-containing protein</fullName>
    </submittedName>
</protein>
<evidence type="ECO:0000313" key="2">
    <source>
        <dbReference type="Proteomes" id="UP001054902"/>
    </source>
</evidence>
<comment type="caution">
    <text evidence="1">The sequence shown here is derived from an EMBL/GenBank/DDBJ whole genome shotgun (WGS) entry which is preliminary data.</text>
</comment>
<accession>A0AAD3HB10</accession>
<dbReference type="PANTHER" id="PTHR45661:SF3">
    <property type="entry name" value="IG-LIKE DOMAIN-CONTAINING PROTEIN"/>
    <property type="match status" value="1"/>
</dbReference>
<dbReference type="InterPro" id="IPR026906">
    <property type="entry name" value="LRR_5"/>
</dbReference>
<dbReference type="Gene3D" id="3.80.10.10">
    <property type="entry name" value="Ribonuclease Inhibitor"/>
    <property type="match status" value="1"/>
</dbReference>